<sequence>MRALVVFESMFGNTREVAEAVAAGLAERMDTELVEVGAAPAALAGDVGLLVVGGPTHAFSMSRPSSRQDAARQLADTAKGDPAANGVISTGVGIREWLTSLDLGRPAPAVAVFDTKLRSPLSGSAAAKAARLLRRRGARAVDRRSFYVAGGRGPLRDGERDQARQWGANLAARQATGAAAPGKTTGARGGAGR</sequence>
<evidence type="ECO:0000259" key="2">
    <source>
        <dbReference type="PROSITE" id="PS50902"/>
    </source>
</evidence>
<gene>
    <name evidence="3" type="ORF">I7412_14330</name>
</gene>
<dbReference type="Gene3D" id="3.40.50.360">
    <property type="match status" value="1"/>
</dbReference>
<dbReference type="RefSeq" id="WP_203005396.1">
    <property type="nucleotide sequence ID" value="NZ_JADWYU010000161.1"/>
</dbReference>
<proteinExistence type="predicted"/>
<keyword evidence="4" id="KW-1185">Reference proteome</keyword>
<evidence type="ECO:0000313" key="4">
    <source>
        <dbReference type="Proteomes" id="UP000604475"/>
    </source>
</evidence>
<reference evidence="3" key="1">
    <citation type="submission" date="2020-12" db="EMBL/GenBank/DDBJ databases">
        <title>Genomic characterization of non-nitrogen-fixing Frankia strains.</title>
        <authorList>
            <person name="Carlos-Shanley C."/>
            <person name="Guerra T."/>
            <person name="Hahn D."/>
        </authorList>
    </citation>
    <scope>NUCLEOTIDE SEQUENCE</scope>
    <source>
        <strain evidence="3">CN6</strain>
    </source>
</reference>
<dbReference type="SUPFAM" id="SSF52218">
    <property type="entry name" value="Flavoproteins"/>
    <property type="match status" value="1"/>
</dbReference>
<dbReference type="PROSITE" id="PS00201">
    <property type="entry name" value="FLAVODOXIN"/>
    <property type="match status" value="1"/>
</dbReference>
<dbReference type="InterPro" id="IPR001226">
    <property type="entry name" value="Flavodoxin_CS"/>
</dbReference>
<dbReference type="InterPro" id="IPR029039">
    <property type="entry name" value="Flavoprotein-like_sf"/>
</dbReference>
<name>A0A937URY9_9ACTN</name>
<dbReference type="EMBL" id="JAEACQ010000182">
    <property type="protein sequence ID" value="MBL7628306.1"/>
    <property type="molecule type" value="Genomic_DNA"/>
</dbReference>
<evidence type="ECO:0000313" key="3">
    <source>
        <dbReference type="EMBL" id="MBL7628306.1"/>
    </source>
</evidence>
<feature type="region of interest" description="Disordered" evidence="1">
    <location>
        <begin position="171"/>
        <end position="193"/>
    </location>
</feature>
<feature type="compositionally biased region" description="Low complexity" evidence="1">
    <location>
        <begin position="171"/>
        <end position="186"/>
    </location>
</feature>
<dbReference type="GO" id="GO:0010181">
    <property type="term" value="F:FMN binding"/>
    <property type="evidence" value="ECO:0007669"/>
    <property type="project" value="InterPro"/>
</dbReference>
<feature type="domain" description="Flavodoxin-like" evidence="2">
    <location>
        <begin position="3"/>
        <end position="171"/>
    </location>
</feature>
<evidence type="ECO:0000256" key="1">
    <source>
        <dbReference type="SAM" id="MobiDB-lite"/>
    </source>
</evidence>
<dbReference type="AlphaFoldDB" id="A0A937URY9"/>
<organism evidence="3 4">
    <name type="scientific">Frankia nepalensis</name>
    <dbReference type="NCBI Taxonomy" id="1836974"/>
    <lineage>
        <taxon>Bacteria</taxon>
        <taxon>Bacillati</taxon>
        <taxon>Actinomycetota</taxon>
        <taxon>Actinomycetes</taxon>
        <taxon>Frankiales</taxon>
        <taxon>Frankiaceae</taxon>
        <taxon>Frankia</taxon>
    </lineage>
</organism>
<accession>A0A937URY9</accession>
<dbReference type="GO" id="GO:0009055">
    <property type="term" value="F:electron transfer activity"/>
    <property type="evidence" value="ECO:0007669"/>
    <property type="project" value="InterPro"/>
</dbReference>
<dbReference type="Proteomes" id="UP000604475">
    <property type="component" value="Unassembled WGS sequence"/>
</dbReference>
<dbReference type="InterPro" id="IPR008254">
    <property type="entry name" value="Flavodoxin/NO_synth"/>
</dbReference>
<dbReference type="PROSITE" id="PS50902">
    <property type="entry name" value="FLAVODOXIN_LIKE"/>
    <property type="match status" value="1"/>
</dbReference>
<protein>
    <submittedName>
        <fullName evidence="3">Flavodoxin family protein</fullName>
    </submittedName>
</protein>
<comment type="caution">
    <text evidence="3">The sequence shown here is derived from an EMBL/GenBank/DDBJ whole genome shotgun (WGS) entry which is preliminary data.</text>
</comment>